<dbReference type="GO" id="GO:0003841">
    <property type="term" value="F:1-acylglycerol-3-phosphate O-acyltransferase activity"/>
    <property type="evidence" value="ECO:0007669"/>
    <property type="project" value="TreeGrafter"/>
</dbReference>
<dbReference type="EMBL" id="JACRSU010000003">
    <property type="protein sequence ID" value="MBC8541007.1"/>
    <property type="molecule type" value="Genomic_DNA"/>
</dbReference>
<comment type="caution">
    <text evidence="4">The sequence shown here is derived from an EMBL/GenBank/DDBJ whole genome shotgun (WGS) entry which is preliminary data.</text>
</comment>
<reference evidence="4" key="1">
    <citation type="submission" date="2020-08" db="EMBL/GenBank/DDBJ databases">
        <title>Genome public.</title>
        <authorList>
            <person name="Liu C."/>
            <person name="Sun Q."/>
        </authorList>
    </citation>
    <scope>NUCLEOTIDE SEQUENCE</scope>
    <source>
        <strain evidence="4">H8</strain>
    </source>
</reference>
<evidence type="ECO:0000259" key="3">
    <source>
        <dbReference type="SMART" id="SM00563"/>
    </source>
</evidence>
<feature type="domain" description="Phospholipid/glycerol acyltransferase" evidence="3">
    <location>
        <begin position="33"/>
        <end position="145"/>
    </location>
</feature>
<name>A0A926HUW7_9FIRM</name>
<dbReference type="PANTHER" id="PTHR10434:SF11">
    <property type="entry name" value="1-ACYL-SN-GLYCEROL-3-PHOSPHATE ACYLTRANSFERASE"/>
    <property type="match status" value="1"/>
</dbReference>
<protein>
    <submittedName>
        <fullName evidence="4">1-acyl-sn-glycerol-3-phosphate acyltransferase</fullName>
    </submittedName>
</protein>
<sequence>MLSFLKFLVHIFCQVVFFVKLIGKENLPSEGPVILAVNHTSLWDPPVLIASVPRHMRVMAKKELFDHKMLSPILKIADAFPVSRGSNDIGAIKTALQTLKEGDMFTIFPSGKRVLANESSEAKAGVALIAARSGAPVIPVAMRGGYKPFHQVKIYFGQPVTMKPVNGKKPTGDELKAFADEIMEKIESLGV</sequence>
<dbReference type="GO" id="GO:0006654">
    <property type="term" value="P:phosphatidic acid biosynthetic process"/>
    <property type="evidence" value="ECO:0007669"/>
    <property type="project" value="TreeGrafter"/>
</dbReference>
<dbReference type="PANTHER" id="PTHR10434">
    <property type="entry name" value="1-ACYL-SN-GLYCEROL-3-PHOSPHATE ACYLTRANSFERASE"/>
    <property type="match status" value="1"/>
</dbReference>
<proteinExistence type="predicted"/>
<dbReference type="Pfam" id="PF01553">
    <property type="entry name" value="Acyltransferase"/>
    <property type="match status" value="1"/>
</dbReference>
<evidence type="ECO:0000256" key="1">
    <source>
        <dbReference type="ARBA" id="ARBA00022679"/>
    </source>
</evidence>
<keyword evidence="5" id="KW-1185">Reference proteome</keyword>
<dbReference type="InterPro" id="IPR002123">
    <property type="entry name" value="Plipid/glycerol_acylTrfase"/>
</dbReference>
<dbReference type="Proteomes" id="UP000611762">
    <property type="component" value="Unassembled WGS sequence"/>
</dbReference>
<dbReference type="SUPFAM" id="SSF69593">
    <property type="entry name" value="Glycerol-3-phosphate (1)-acyltransferase"/>
    <property type="match status" value="1"/>
</dbReference>
<evidence type="ECO:0000313" key="5">
    <source>
        <dbReference type="Proteomes" id="UP000611762"/>
    </source>
</evidence>
<gene>
    <name evidence="4" type="ORF">H8698_08485</name>
</gene>
<dbReference type="AlphaFoldDB" id="A0A926HUW7"/>
<evidence type="ECO:0000256" key="2">
    <source>
        <dbReference type="ARBA" id="ARBA00023315"/>
    </source>
</evidence>
<dbReference type="RefSeq" id="WP_249312799.1">
    <property type="nucleotide sequence ID" value="NZ_JACRSU010000003.1"/>
</dbReference>
<dbReference type="SMART" id="SM00563">
    <property type="entry name" value="PlsC"/>
    <property type="match status" value="1"/>
</dbReference>
<dbReference type="CDD" id="cd07989">
    <property type="entry name" value="LPLAT_AGPAT-like"/>
    <property type="match status" value="1"/>
</dbReference>
<keyword evidence="1" id="KW-0808">Transferase</keyword>
<organism evidence="4 5">
    <name type="scientific">Congzhengia minquanensis</name>
    <dbReference type="NCBI Taxonomy" id="2763657"/>
    <lineage>
        <taxon>Bacteria</taxon>
        <taxon>Bacillati</taxon>
        <taxon>Bacillota</taxon>
        <taxon>Clostridia</taxon>
        <taxon>Eubacteriales</taxon>
        <taxon>Oscillospiraceae</taxon>
        <taxon>Congzhengia</taxon>
    </lineage>
</organism>
<evidence type="ECO:0000313" key="4">
    <source>
        <dbReference type="EMBL" id="MBC8541007.1"/>
    </source>
</evidence>
<accession>A0A926HUW7</accession>
<keyword evidence="2 4" id="KW-0012">Acyltransferase</keyword>